<sequence length="192" mass="20135">MRKPDTGSPASPPPDEAALHEAALAHLARYATTRTGLTRVLDRRVDRWARTAAPDVAEAARPALRETVRAVVARLAAAGVVDDAAFAEARARSLARSGRSRRAIAAHLAARGVGSDMTEAALPDAPDAELAAALACARRRRIGPFRPEGTVADPKREFGVLARAGFSHDIAARALASDPETAEALVAALRRG</sequence>
<dbReference type="Pfam" id="PF02631">
    <property type="entry name" value="RecX_HTH2"/>
    <property type="match status" value="1"/>
</dbReference>
<dbReference type="InterPro" id="IPR036388">
    <property type="entry name" value="WH-like_DNA-bd_sf"/>
</dbReference>
<name>A0A5M6IY11_9PROT</name>
<evidence type="ECO:0000259" key="5">
    <source>
        <dbReference type="Pfam" id="PF02631"/>
    </source>
</evidence>
<gene>
    <name evidence="6" type="ORF">F1189_05770</name>
</gene>
<reference evidence="6 7" key="1">
    <citation type="submission" date="2019-09" db="EMBL/GenBank/DDBJ databases">
        <title>Genome sequence of Rhodovastum atsumiense, a diverse member of the Acetobacteraceae family of non-sulfur purple photosynthetic bacteria.</title>
        <authorList>
            <person name="Meyer T."/>
            <person name="Kyndt J."/>
        </authorList>
    </citation>
    <scope>NUCLEOTIDE SEQUENCE [LARGE SCALE GENOMIC DNA]</scope>
    <source>
        <strain evidence="6 7">DSM 21279</strain>
    </source>
</reference>
<dbReference type="InterPro" id="IPR053924">
    <property type="entry name" value="RecX_HTH_2nd"/>
</dbReference>
<protein>
    <recommendedName>
        <fullName evidence="3">Regulatory protein RecX</fullName>
    </recommendedName>
</protein>
<evidence type="ECO:0000313" key="7">
    <source>
        <dbReference type="Proteomes" id="UP000325255"/>
    </source>
</evidence>
<keyword evidence="4" id="KW-0963">Cytoplasm</keyword>
<dbReference type="OrthoDB" id="7282296at2"/>
<dbReference type="Gene3D" id="1.10.10.10">
    <property type="entry name" value="Winged helix-like DNA-binding domain superfamily/Winged helix DNA-binding domain"/>
    <property type="match status" value="1"/>
</dbReference>
<evidence type="ECO:0000256" key="1">
    <source>
        <dbReference type="ARBA" id="ARBA00004496"/>
    </source>
</evidence>
<evidence type="ECO:0000313" key="6">
    <source>
        <dbReference type="EMBL" id="KAA5613202.1"/>
    </source>
</evidence>
<dbReference type="RefSeq" id="WP_150039685.1">
    <property type="nucleotide sequence ID" value="NZ_OW485601.1"/>
</dbReference>
<feature type="domain" description="RecX second three-helical" evidence="5">
    <location>
        <begin position="82"/>
        <end position="122"/>
    </location>
</feature>
<comment type="subcellular location">
    <subcellularLocation>
        <location evidence="1">Cytoplasm</location>
    </subcellularLocation>
</comment>
<evidence type="ECO:0000256" key="2">
    <source>
        <dbReference type="ARBA" id="ARBA00009695"/>
    </source>
</evidence>
<keyword evidence="7" id="KW-1185">Reference proteome</keyword>
<dbReference type="AlphaFoldDB" id="A0A5M6IY11"/>
<comment type="caution">
    <text evidence="6">The sequence shown here is derived from an EMBL/GenBank/DDBJ whole genome shotgun (WGS) entry which is preliminary data.</text>
</comment>
<evidence type="ECO:0000256" key="4">
    <source>
        <dbReference type="ARBA" id="ARBA00022490"/>
    </source>
</evidence>
<dbReference type="GO" id="GO:0005737">
    <property type="term" value="C:cytoplasm"/>
    <property type="evidence" value="ECO:0007669"/>
    <property type="project" value="UniProtKB-SubCell"/>
</dbReference>
<dbReference type="EMBL" id="VWPK01000007">
    <property type="protein sequence ID" value="KAA5613202.1"/>
    <property type="molecule type" value="Genomic_DNA"/>
</dbReference>
<proteinExistence type="inferred from homology"/>
<dbReference type="Proteomes" id="UP000325255">
    <property type="component" value="Unassembled WGS sequence"/>
</dbReference>
<comment type="similarity">
    <text evidence="2">Belongs to the RecX family.</text>
</comment>
<accession>A0A5M6IY11</accession>
<evidence type="ECO:0000256" key="3">
    <source>
        <dbReference type="ARBA" id="ARBA00018111"/>
    </source>
</evidence>
<organism evidence="6 7">
    <name type="scientific">Rhodovastum atsumiense</name>
    <dbReference type="NCBI Taxonomy" id="504468"/>
    <lineage>
        <taxon>Bacteria</taxon>
        <taxon>Pseudomonadati</taxon>
        <taxon>Pseudomonadota</taxon>
        <taxon>Alphaproteobacteria</taxon>
        <taxon>Acetobacterales</taxon>
        <taxon>Acetobacteraceae</taxon>
        <taxon>Rhodovastum</taxon>
    </lineage>
</organism>